<evidence type="ECO:0008006" key="3">
    <source>
        <dbReference type="Google" id="ProtNLM"/>
    </source>
</evidence>
<evidence type="ECO:0000313" key="2">
    <source>
        <dbReference type="Proteomes" id="UP000792457"/>
    </source>
</evidence>
<dbReference type="Proteomes" id="UP000792457">
    <property type="component" value="Unassembled WGS sequence"/>
</dbReference>
<comment type="caution">
    <text evidence="1">The sequence shown here is derived from an EMBL/GenBank/DDBJ whole genome shotgun (WGS) entry which is preliminary data.</text>
</comment>
<feature type="non-terminal residue" evidence="1">
    <location>
        <position position="81"/>
    </location>
</feature>
<accession>A0A8K0KRK3</accession>
<keyword evidence="2" id="KW-1185">Reference proteome</keyword>
<name>A0A8K0KRK3_LADFU</name>
<proteinExistence type="predicted"/>
<reference evidence="1" key="1">
    <citation type="submission" date="2013-04" db="EMBL/GenBank/DDBJ databases">
        <authorList>
            <person name="Qu J."/>
            <person name="Murali S.C."/>
            <person name="Bandaranaike D."/>
            <person name="Bellair M."/>
            <person name="Blankenburg K."/>
            <person name="Chao H."/>
            <person name="Dinh H."/>
            <person name="Doddapaneni H."/>
            <person name="Downs B."/>
            <person name="Dugan-Rocha S."/>
            <person name="Elkadiri S."/>
            <person name="Gnanaolivu R.D."/>
            <person name="Hernandez B."/>
            <person name="Javaid M."/>
            <person name="Jayaseelan J.C."/>
            <person name="Lee S."/>
            <person name="Li M."/>
            <person name="Ming W."/>
            <person name="Munidasa M."/>
            <person name="Muniz J."/>
            <person name="Nguyen L."/>
            <person name="Ongeri F."/>
            <person name="Osuji N."/>
            <person name="Pu L.-L."/>
            <person name="Puazo M."/>
            <person name="Qu C."/>
            <person name="Quiroz J."/>
            <person name="Raj R."/>
            <person name="Weissenberger G."/>
            <person name="Xin Y."/>
            <person name="Zou X."/>
            <person name="Han Y."/>
            <person name="Richards S."/>
            <person name="Worley K."/>
            <person name="Muzny D."/>
            <person name="Gibbs R."/>
        </authorList>
    </citation>
    <scope>NUCLEOTIDE SEQUENCE</scope>
    <source>
        <strain evidence="1">Sampled in the wild</strain>
    </source>
</reference>
<dbReference type="OrthoDB" id="6775305at2759"/>
<dbReference type="EMBL" id="KZ309540">
    <property type="protein sequence ID" value="KAG8239174.1"/>
    <property type="molecule type" value="Genomic_DNA"/>
</dbReference>
<gene>
    <name evidence="1" type="ORF">J437_LFUL017993</name>
</gene>
<organism evidence="1 2">
    <name type="scientific">Ladona fulva</name>
    <name type="common">Scarce chaser dragonfly</name>
    <name type="synonym">Libellula fulva</name>
    <dbReference type="NCBI Taxonomy" id="123851"/>
    <lineage>
        <taxon>Eukaryota</taxon>
        <taxon>Metazoa</taxon>
        <taxon>Ecdysozoa</taxon>
        <taxon>Arthropoda</taxon>
        <taxon>Hexapoda</taxon>
        <taxon>Insecta</taxon>
        <taxon>Pterygota</taxon>
        <taxon>Palaeoptera</taxon>
        <taxon>Odonata</taxon>
        <taxon>Epiprocta</taxon>
        <taxon>Anisoptera</taxon>
        <taxon>Libelluloidea</taxon>
        <taxon>Libellulidae</taxon>
        <taxon>Ladona</taxon>
    </lineage>
</organism>
<sequence>TLCTEDDWRKTAKDFEVYWNYPHCIGACDGKHIMIQNPKNSGSCHVLNHFPSLHEARMPEEKAGVSDDDLREFCDHLDKLH</sequence>
<reference evidence="1" key="2">
    <citation type="submission" date="2017-10" db="EMBL/GenBank/DDBJ databases">
        <title>Ladona fulva Genome sequencing and assembly.</title>
        <authorList>
            <person name="Murali S."/>
            <person name="Richards S."/>
            <person name="Bandaranaike D."/>
            <person name="Bellair M."/>
            <person name="Blankenburg K."/>
            <person name="Chao H."/>
            <person name="Dinh H."/>
            <person name="Doddapaneni H."/>
            <person name="Dugan-Rocha S."/>
            <person name="Elkadiri S."/>
            <person name="Gnanaolivu R."/>
            <person name="Hernandez B."/>
            <person name="Skinner E."/>
            <person name="Javaid M."/>
            <person name="Lee S."/>
            <person name="Li M."/>
            <person name="Ming W."/>
            <person name="Munidasa M."/>
            <person name="Muniz J."/>
            <person name="Nguyen L."/>
            <person name="Hughes D."/>
            <person name="Osuji N."/>
            <person name="Pu L.-L."/>
            <person name="Puazo M."/>
            <person name="Qu C."/>
            <person name="Quiroz J."/>
            <person name="Raj R."/>
            <person name="Weissenberger G."/>
            <person name="Xin Y."/>
            <person name="Zou X."/>
            <person name="Han Y."/>
            <person name="Worley K."/>
            <person name="Muzny D."/>
            <person name="Gibbs R."/>
        </authorList>
    </citation>
    <scope>NUCLEOTIDE SEQUENCE</scope>
    <source>
        <strain evidence="1">Sampled in the wild</strain>
    </source>
</reference>
<protein>
    <recommendedName>
        <fullName evidence="3">Protein ALP1-like</fullName>
    </recommendedName>
</protein>
<dbReference type="AlphaFoldDB" id="A0A8K0KRK3"/>
<evidence type="ECO:0000313" key="1">
    <source>
        <dbReference type="EMBL" id="KAG8239174.1"/>
    </source>
</evidence>